<sequence>MKVLQVGKFYYPIIGGVETVAFDITEMLNRNGITCDVLCTDIGKKSSVESFNGYNIYRAASLTNIFSTSISLEYIFILRAIIAKYDIIHIHLPNPLANIALLASKLEGKKIVLHWHSDIIKQKKLLKLYRPLQTWLLNRADAIIGTSEKYIFESEEIKTYSEKCIPIPIGIDDSRLQSDPDIVTSIKEKYNNKKIVLSLGRHVYYKGFEYLISAASLLDDSFVVIIGGDGPLRSELQKQINAEGLDNKVYLVGKIPSHELGSYFEACDIFCLPSILKSEAFGVVQIEAMSFGKPIVATNIKGSGTSWVNQHGVSGLNVEVRNPIELSQAICAITKNKEVYSKYSLASKARFNNIFKREVMFEKVKALYDSLTK</sequence>
<name>A0A172X058_HAFAL</name>
<dbReference type="Gene3D" id="3.40.50.2000">
    <property type="entry name" value="Glycogen Phosphorylase B"/>
    <property type="match status" value="2"/>
</dbReference>
<evidence type="ECO:0000259" key="1">
    <source>
        <dbReference type="Pfam" id="PF00534"/>
    </source>
</evidence>
<reference evidence="3" key="1">
    <citation type="journal article" date="2016" name="PLoS ONE">
        <title>Genetic Diversity of O-Antigens in Hafnia alvei and the Development of a Suspension Array for Serotype Detection.</title>
        <authorList>
            <person name="Duan Z."/>
            <person name="Niedziela T."/>
            <person name="Lugowski C."/>
            <person name="Cao B."/>
            <person name="Wang T."/>
            <person name="Xu L."/>
            <person name="Yang B."/>
            <person name="Liu B."/>
            <person name="Wang L."/>
        </authorList>
    </citation>
    <scope>NUCLEOTIDE SEQUENCE</scope>
    <source>
        <strain evidence="3">PCM1204</strain>
    </source>
</reference>
<dbReference type="PANTHER" id="PTHR45947">
    <property type="entry name" value="SULFOQUINOVOSYL TRANSFERASE SQD2"/>
    <property type="match status" value="1"/>
</dbReference>
<dbReference type="InterPro" id="IPR028098">
    <property type="entry name" value="Glyco_trans_4-like_N"/>
</dbReference>
<dbReference type="Pfam" id="PF13439">
    <property type="entry name" value="Glyco_transf_4"/>
    <property type="match status" value="1"/>
</dbReference>
<dbReference type="EC" id="2.4.1.57" evidence="3"/>
<gene>
    <name evidence="3" type="primary">pimB</name>
</gene>
<dbReference type="InterPro" id="IPR001296">
    <property type="entry name" value="Glyco_trans_1"/>
</dbReference>
<dbReference type="GO" id="GO:0016757">
    <property type="term" value="F:glycosyltransferase activity"/>
    <property type="evidence" value="ECO:0007669"/>
    <property type="project" value="UniProtKB-KW"/>
</dbReference>
<dbReference type="AlphaFoldDB" id="A0A172X058"/>
<dbReference type="SUPFAM" id="SSF53756">
    <property type="entry name" value="UDP-Glycosyltransferase/glycogen phosphorylase"/>
    <property type="match status" value="1"/>
</dbReference>
<dbReference type="InterPro" id="IPR050194">
    <property type="entry name" value="Glycosyltransferase_grp1"/>
</dbReference>
<evidence type="ECO:0000313" key="3">
    <source>
        <dbReference type="EMBL" id="ANF29999.1"/>
    </source>
</evidence>
<dbReference type="EMBL" id="KX117085">
    <property type="protein sequence ID" value="ANF29999.1"/>
    <property type="molecule type" value="Genomic_DNA"/>
</dbReference>
<protein>
    <submittedName>
        <fullName evidence="3">GDP-mannose-dependent alpha-1-6-phosphatidylinositol monomannoside mannosyltransferase</fullName>
        <ecNumber evidence="3">2.4.1.57</ecNumber>
    </submittedName>
</protein>
<evidence type="ECO:0000259" key="2">
    <source>
        <dbReference type="Pfam" id="PF13439"/>
    </source>
</evidence>
<proteinExistence type="predicted"/>
<dbReference type="PANTHER" id="PTHR45947:SF3">
    <property type="entry name" value="SULFOQUINOVOSYL TRANSFERASE SQD2"/>
    <property type="match status" value="1"/>
</dbReference>
<keyword evidence="3" id="KW-0328">Glycosyltransferase</keyword>
<keyword evidence="3" id="KW-0808">Transferase</keyword>
<organism evidence="3">
    <name type="scientific">Hafnia alvei</name>
    <dbReference type="NCBI Taxonomy" id="569"/>
    <lineage>
        <taxon>Bacteria</taxon>
        <taxon>Pseudomonadati</taxon>
        <taxon>Pseudomonadota</taxon>
        <taxon>Gammaproteobacteria</taxon>
        <taxon>Enterobacterales</taxon>
        <taxon>Hafniaceae</taxon>
        <taxon>Hafnia</taxon>
    </lineage>
</organism>
<feature type="domain" description="Glycosyl transferase family 1" evidence="1">
    <location>
        <begin position="187"/>
        <end position="345"/>
    </location>
</feature>
<feature type="domain" description="Glycosyltransferase subfamily 4-like N-terminal" evidence="2">
    <location>
        <begin position="14"/>
        <end position="175"/>
    </location>
</feature>
<accession>A0A172X058</accession>
<dbReference type="Pfam" id="PF00534">
    <property type="entry name" value="Glycos_transf_1"/>
    <property type="match status" value="1"/>
</dbReference>